<dbReference type="EMBL" id="CABPSQ010000003">
    <property type="protein sequence ID" value="VVE66873.1"/>
    <property type="molecule type" value="Genomic_DNA"/>
</dbReference>
<gene>
    <name evidence="2" type="ORF">PCA31118_02382</name>
</gene>
<evidence type="ECO:0000256" key="1">
    <source>
        <dbReference type="SAM" id="MobiDB-lite"/>
    </source>
</evidence>
<organism evidence="2 3">
    <name type="scientific">Pandoraea captiosa</name>
    <dbReference type="NCBI Taxonomy" id="2508302"/>
    <lineage>
        <taxon>Bacteria</taxon>
        <taxon>Pseudomonadati</taxon>
        <taxon>Pseudomonadota</taxon>
        <taxon>Betaproteobacteria</taxon>
        <taxon>Burkholderiales</taxon>
        <taxon>Burkholderiaceae</taxon>
        <taxon>Pandoraea</taxon>
    </lineage>
</organism>
<feature type="region of interest" description="Disordered" evidence="1">
    <location>
        <begin position="163"/>
        <end position="182"/>
    </location>
</feature>
<evidence type="ECO:0008006" key="4">
    <source>
        <dbReference type="Google" id="ProtNLM"/>
    </source>
</evidence>
<keyword evidence="3" id="KW-1185">Reference proteome</keyword>
<proteinExistence type="predicted"/>
<evidence type="ECO:0000313" key="2">
    <source>
        <dbReference type="EMBL" id="VVE66873.1"/>
    </source>
</evidence>
<name>A0A5E5A307_9BURK</name>
<dbReference type="Proteomes" id="UP000414136">
    <property type="component" value="Unassembled WGS sequence"/>
</dbReference>
<dbReference type="Pfam" id="PF13689">
    <property type="entry name" value="DUF4154"/>
    <property type="match status" value="1"/>
</dbReference>
<dbReference type="InterPro" id="IPR025293">
    <property type="entry name" value="YfiR/HmsC-like"/>
</dbReference>
<accession>A0A5E5A307</accession>
<sequence>MLSIGDAGDADIRHRRVWLEPGPFGMMRPGSGRRYSQSVNREGNGVPATTDISAKRKAALHSVWTKTSSVIRGQRRDCRAVLFIRARLMLFCLVLSAVPLGHARAQTPASAGASVAPASVRDANVRQVVLGIVSFTRWPTPPARVRLCVVGQTDYTRELLAPQGASSSAPGAASNSTPPVDAHRVSAAEPAIGSLCDALYLGAVSDAERRQVLASLAGHAVLTISERNDSCTLGTMFCLNVDAERVTFDINLDTVARSGVRVHPNVLKLARKPGTP</sequence>
<feature type="compositionally biased region" description="Low complexity" evidence="1">
    <location>
        <begin position="163"/>
        <end position="179"/>
    </location>
</feature>
<protein>
    <recommendedName>
        <fullName evidence="4">YfiR family protein</fullName>
    </recommendedName>
</protein>
<dbReference type="AlphaFoldDB" id="A0A5E5A307"/>
<feature type="region of interest" description="Disordered" evidence="1">
    <location>
        <begin position="29"/>
        <end position="48"/>
    </location>
</feature>
<reference evidence="2 3" key="1">
    <citation type="submission" date="2019-08" db="EMBL/GenBank/DDBJ databases">
        <authorList>
            <person name="Peeters C."/>
        </authorList>
    </citation>
    <scope>NUCLEOTIDE SEQUENCE [LARGE SCALE GENOMIC DNA]</scope>
    <source>
        <strain evidence="2 3">LMG 31118</strain>
    </source>
</reference>
<evidence type="ECO:0000313" key="3">
    <source>
        <dbReference type="Proteomes" id="UP000414136"/>
    </source>
</evidence>